<dbReference type="AlphaFoldDB" id="W2TWM6"/>
<accession>W2TWM6</accession>
<protein>
    <submittedName>
        <fullName evidence="2">Uncharacterized protein</fullName>
    </submittedName>
</protein>
<evidence type="ECO:0000256" key="1">
    <source>
        <dbReference type="SAM" id="MobiDB-lite"/>
    </source>
</evidence>
<evidence type="ECO:0000313" key="3">
    <source>
        <dbReference type="Proteomes" id="UP000053676"/>
    </source>
</evidence>
<keyword evidence="3" id="KW-1185">Reference proteome</keyword>
<feature type="compositionally biased region" description="Polar residues" evidence="1">
    <location>
        <begin position="95"/>
        <end position="106"/>
    </location>
</feature>
<gene>
    <name evidence="2" type="ORF">NECAME_05967</name>
</gene>
<name>W2TWM6_NECAM</name>
<dbReference type="KEGG" id="nai:NECAME_05967"/>
<evidence type="ECO:0000313" key="2">
    <source>
        <dbReference type="EMBL" id="ETN86475.1"/>
    </source>
</evidence>
<dbReference type="Proteomes" id="UP000053676">
    <property type="component" value="Unassembled WGS sequence"/>
</dbReference>
<feature type="region of interest" description="Disordered" evidence="1">
    <location>
        <begin position="84"/>
        <end position="115"/>
    </location>
</feature>
<reference evidence="3" key="1">
    <citation type="journal article" date="2014" name="Nat. Genet.">
        <title>Genome of the human hookworm Necator americanus.</title>
        <authorList>
            <person name="Tang Y.T."/>
            <person name="Gao X."/>
            <person name="Rosa B.A."/>
            <person name="Abubucker S."/>
            <person name="Hallsworth-Pepin K."/>
            <person name="Martin J."/>
            <person name="Tyagi R."/>
            <person name="Heizer E."/>
            <person name="Zhang X."/>
            <person name="Bhonagiri-Palsikar V."/>
            <person name="Minx P."/>
            <person name="Warren W.C."/>
            <person name="Wang Q."/>
            <person name="Zhan B."/>
            <person name="Hotez P.J."/>
            <person name="Sternberg P.W."/>
            <person name="Dougall A."/>
            <person name="Gaze S.T."/>
            <person name="Mulvenna J."/>
            <person name="Sotillo J."/>
            <person name="Ranganathan S."/>
            <person name="Rabelo E.M."/>
            <person name="Wilson R.K."/>
            <person name="Felgner P.L."/>
            <person name="Bethony J."/>
            <person name="Hawdon J.M."/>
            <person name="Gasser R.B."/>
            <person name="Loukas A."/>
            <person name="Mitreva M."/>
        </authorList>
    </citation>
    <scope>NUCLEOTIDE SEQUENCE [LARGE SCALE GENOMIC DNA]</scope>
</reference>
<dbReference type="EMBL" id="KI657551">
    <property type="protein sequence ID" value="ETN86475.1"/>
    <property type="molecule type" value="Genomic_DNA"/>
</dbReference>
<organism evidence="2 3">
    <name type="scientific">Necator americanus</name>
    <name type="common">Human hookworm</name>
    <dbReference type="NCBI Taxonomy" id="51031"/>
    <lineage>
        <taxon>Eukaryota</taxon>
        <taxon>Metazoa</taxon>
        <taxon>Ecdysozoa</taxon>
        <taxon>Nematoda</taxon>
        <taxon>Chromadorea</taxon>
        <taxon>Rhabditida</taxon>
        <taxon>Rhabditina</taxon>
        <taxon>Rhabditomorpha</taxon>
        <taxon>Strongyloidea</taxon>
        <taxon>Ancylostomatidae</taxon>
        <taxon>Bunostominae</taxon>
        <taxon>Necator</taxon>
    </lineage>
</organism>
<proteinExistence type="predicted"/>
<sequence>MINDQSVKIDVVVRFRGILLNSNKGSFFVLSELLGCAGPSLDSSYQLNEIVEVGELVAEMSPRARRSRLRKIFASLTPTNRTNLNRDPFAFKRTTIPNGTDITTPESDPYRKPKSLSSFDLDRRIDENDILTVCEEVEKVSVKS</sequence>
<dbReference type="OrthoDB" id="10459182at2759"/>